<dbReference type="AlphaFoldDB" id="A0A1R3KL48"/>
<comment type="function">
    <text evidence="6">Required for maturation of ribosomal RNAs and formation of the large ribosomal subunit.</text>
</comment>
<evidence type="ECO:0000256" key="3">
    <source>
        <dbReference type="ARBA" id="ARBA00022574"/>
    </source>
</evidence>
<accession>A0A1R3KL48</accession>
<evidence type="ECO:0000259" key="9">
    <source>
        <dbReference type="Pfam" id="PF12697"/>
    </source>
</evidence>
<dbReference type="Proteomes" id="UP000187203">
    <property type="component" value="Unassembled WGS sequence"/>
</dbReference>
<dbReference type="Gene3D" id="3.40.50.1820">
    <property type="entry name" value="alpha/beta hydrolase"/>
    <property type="match status" value="1"/>
</dbReference>
<protein>
    <recommendedName>
        <fullName evidence="6">Ribosome biogenesis protein WDR12 homolog</fullName>
    </recommendedName>
</protein>
<dbReference type="Pfam" id="PF00400">
    <property type="entry name" value="WD40"/>
    <property type="match status" value="4"/>
</dbReference>
<dbReference type="GO" id="GO:0030687">
    <property type="term" value="C:preribosome, large subunit precursor"/>
    <property type="evidence" value="ECO:0007669"/>
    <property type="project" value="UniProtKB-UniRule"/>
</dbReference>
<name>A0A1R3KL48_9ROSI</name>
<comment type="subcellular location">
    <subcellularLocation>
        <location evidence="6">Nucleus</location>
        <location evidence="6">Nucleolus</location>
    </subcellularLocation>
    <subcellularLocation>
        <location evidence="6">Nucleus</location>
        <location evidence="6">Nucleoplasm</location>
    </subcellularLocation>
</comment>
<dbReference type="InterPro" id="IPR028599">
    <property type="entry name" value="WDR12/Ytm1"/>
</dbReference>
<feature type="domain" description="NLE" evidence="8">
    <location>
        <begin position="351"/>
        <end position="418"/>
    </location>
</feature>
<evidence type="ECO:0000256" key="1">
    <source>
        <dbReference type="ARBA" id="ARBA00022517"/>
    </source>
</evidence>
<evidence type="ECO:0000256" key="2">
    <source>
        <dbReference type="ARBA" id="ARBA00022552"/>
    </source>
</evidence>
<proteinExistence type="inferred from homology"/>
<comment type="caution">
    <text evidence="10">The sequence shown here is derived from an EMBL/GenBank/DDBJ whole genome shotgun (WGS) entry which is preliminary data.</text>
</comment>
<sequence length="772" mass="84719">MAALKLGSLPAAALGGVATTTTKKCERLSGGFRVVADGGCDNGFPSFLPKEVEKIKDPFARNLARRIKRLPVQIERSDSSIMSSCVQPLVQSDANPVVLLHCFDSSCLEWRRAYPLLEESGLEAWAIDVLGWGFSDLGRLPPCNVASKRYHLYQLWKSYIKRPVVLVGPSLGAAVAIDFAVNYPEAVEKLVLINPSVYAEGTGNLAKLPKVVAYAGVSLLKAYPLRLYANILAFDGIPLSKNLDWTNVGRLHCHMPWWKDATVNFMVSGGYNVVSQIKQVKQKTLIICGENDKIVSNQLAMRLLFELPKARMQRVPDSGHLPHVEKPRRVVKLITDFARSKDNNDDNTRRIQVRFVTKLKAPYKVPTTAIAIPSDLSRLGLSSIVNNLLQAVNSECKTEPFDFLIDGELVRMSLEQFLIAKGISAEKILEVEYIRAVAPRKEEEPSPHDDWVSAVDGSSPRFILTGCYDGLGRVWKEAGLCTHILEGHSGAISSVSVITSEGAGSATVATASKDRTLRLWKFDADDNSDHPSKIRAFKILRGHNASVQSVAANTSGDMVCSGSWDATINLWRTNESDTGGDAVSIKKRKVNNKAEESQSEGEAVSTLVGHTQCVSCVVWPRKETIFSASWDHSVRQWDAETGKDVSDIFCGKVLNCIDIGGEGSALIAAGGSDPILRIWDPRKPGSSAPVFQFSSHSSWISTCKWHNSSSLHLLSSSYDGKVMLWDLRTAWPLSIIDTHKDKVLCADWWKSDSVVSGGADTQLRISSDIFIQ</sequence>
<dbReference type="GO" id="GO:0000463">
    <property type="term" value="P:maturation of LSU-rRNA from tricistronic rRNA transcript (SSU-rRNA, 5.8S rRNA, LSU-rRNA)"/>
    <property type="evidence" value="ECO:0007669"/>
    <property type="project" value="UniProtKB-UniRule"/>
</dbReference>
<dbReference type="PANTHER" id="PTHR19855:SF11">
    <property type="entry name" value="RIBOSOME BIOGENESIS PROTEIN WDR12"/>
    <property type="match status" value="1"/>
</dbReference>
<feature type="repeat" description="WD" evidence="7">
    <location>
        <begin position="693"/>
        <end position="729"/>
    </location>
</feature>
<evidence type="ECO:0000256" key="5">
    <source>
        <dbReference type="ARBA" id="ARBA00023242"/>
    </source>
</evidence>
<dbReference type="PRINTS" id="PR00412">
    <property type="entry name" value="EPOXHYDRLASE"/>
</dbReference>
<dbReference type="OrthoDB" id="10251381at2759"/>
<dbReference type="Pfam" id="PF08154">
    <property type="entry name" value="NLE"/>
    <property type="match status" value="1"/>
</dbReference>
<dbReference type="InterPro" id="IPR000073">
    <property type="entry name" value="AB_hydrolase_1"/>
</dbReference>
<dbReference type="InterPro" id="IPR015943">
    <property type="entry name" value="WD40/YVTN_repeat-like_dom_sf"/>
</dbReference>
<dbReference type="GO" id="GO:0043021">
    <property type="term" value="F:ribonucleoprotein complex binding"/>
    <property type="evidence" value="ECO:0007669"/>
    <property type="project" value="UniProtKB-UniRule"/>
</dbReference>
<dbReference type="GO" id="GO:0000466">
    <property type="term" value="P:maturation of 5.8S rRNA from tricistronic rRNA transcript (SSU-rRNA, 5.8S rRNA, LSU-rRNA)"/>
    <property type="evidence" value="ECO:0007669"/>
    <property type="project" value="UniProtKB-UniRule"/>
</dbReference>
<dbReference type="PROSITE" id="PS00678">
    <property type="entry name" value="WD_REPEATS_1"/>
    <property type="match status" value="1"/>
</dbReference>
<keyword evidence="1 6" id="KW-0690">Ribosome biogenesis</keyword>
<dbReference type="InterPro" id="IPR001680">
    <property type="entry name" value="WD40_rpt"/>
</dbReference>
<dbReference type="SUPFAM" id="SSF53474">
    <property type="entry name" value="alpha/beta-Hydrolases"/>
    <property type="match status" value="1"/>
</dbReference>
<dbReference type="SUPFAM" id="SSF50978">
    <property type="entry name" value="WD40 repeat-like"/>
    <property type="match status" value="1"/>
</dbReference>
<dbReference type="Gene3D" id="2.130.10.10">
    <property type="entry name" value="YVTN repeat-like/Quinoprotein amine dehydrogenase"/>
    <property type="match status" value="1"/>
</dbReference>
<keyword evidence="4" id="KW-0677">Repeat</keyword>
<keyword evidence="5 6" id="KW-0539">Nucleus</keyword>
<keyword evidence="11" id="KW-1185">Reference proteome</keyword>
<dbReference type="PROSITE" id="PS50082">
    <property type="entry name" value="WD_REPEATS_2"/>
    <property type="match status" value="4"/>
</dbReference>
<dbReference type="SMART" id="SM00320">
    <property type="entry name" value="WD40"/>
    <property type="match status" value="7"/>
</dbReference>
<organism evidence="10 11">
    <name type="scientific">Corchorus olitorius</name>
    <dbReference type="NCBI Taxonomy" id="93759"/>
    <lineage>
        <taxon>Eukaryota</taxon>
        <taxon>Viridiplantae</taxon>
        <taxon>Streptophyta</taxon>
        <taxon>Embryophyta</taxon>
        <taxon>Tracheophyta</taxon>
        <taxon>Spermatophyta</taxon>
        <taxon>Magnoliopsida</taxon>
        <taxon>eudicotyledons</taxon>
        <taxon>Gunneridae</taxon>
        <taxon>Pentapetalae</taxon>
        <taxon>rosids</taxon>
        <taxon>malvids</taxon>
        <taxon>Malvales</taxon>
        <taxon>Malvaceae</taxon>
        <taxon>Grewioideae</taxon>
        <taxon>Apeibeae</taxon>
        <taxon>Corchorus</taxon>
    </lineage>
</organism>
<dbReference type="PROSITE" id="PS50294">
    <property type="entry name" value="WD_REPEATS_REGION"/>
    <property type="match status" value="3"/>
</dbReference>
<evidence type="ECO:0000256" key="6">
    <source>
        <dbReference type="HAMAP-Rule" id="MF_03029"/>
    </source>
</evidence>
<dbReference type="HAMAP" id="MF_03029">
    <property type="entry name" value="WDR12"/>
    <property type="match status" value="1"/>
</dbReference>
<feature type="repeat" description="WD" evidence="7">
    <location>
        <begin position="607"/>
        <end position="647"/>
    </location>
</feature>
<evidence type="ECO:0000256" key="7">
    <source>
        <dbReference type="PROSITE-ProRule" id="PRU00221"/>
    </source>
</evidence>
<dbReference type="InterPro" id="IPR029058">
    <property type="entry name" value="AB_hydrolase_fold"/>
</dbReference>
<dbReference type="PANTHER" id="PTHR19855">
    <property type="entry name" value="WD40 REPEAT PROTEIN 12, 37"/>
    <property type="match status" value="1"/>
</dbReference>
<feature type="repeat" description="WD" evidence="7">
    <location>
        <begin position="540"/>
        <end position="571"/>
    </location>
</feature>
<dbReference type="PRINTS" id="PR00320">
    <property type="entry name" value="GPROTEINBRPT"/>
</dbReference>
<dbReference type="FunFam" id="2.130.10.10:FF:000399">
    <property type="entry name" value="Ribosome biogenesis protein WDR12 homolog"/>
    <property type="match status" value="1"/>
</dbReference>
<dbReference type="GO" id="GO:0016787">
    <property type="term" value="F:hydrolase activity"/>
    <property type="evidence" value="ECO:0007669"/>
    <property type="project" value="UniProtKB-KW"/>
</dbReference>
<evidence type="ECO:0000313" key="11">
    <source>
        <dbReference type="Proteomes" id="UP000187203"/>
    </source>
</evidence>
<dbReference type="InterPro" id="IPR019775">
    <property type="entry name" value="WD40_repeat_CS"/>
</dbReference>
<reference evidence="11" key="1">
    <citation type="submission" date="2013-09" db="EMBL/GenBank/DDBJ databases">
        <title>Corchorus olitorius genome sequencing.</title>
        <authorList>
            <person name="Alam M."/>
            <person name="Haque M.S."/>
            <person name="Islam M.S."/>
            <person name="Emdad E.M."/>
            <person name="Islam M.M."/>
            <person name="Ahmed B."/>
            <person name="Halim A."/>
            <person name="Hossen Q.M.M."/>
            <person name="Hossain M.Z."/>
            <person name="Ahmed R."/>
            <person name="Khan M.M."/>
            <person name="Islam R."/>
            <person name="Rashid M.M."/>
            <person name="Khan S.A."/>
            <person name="Rahman M.S."/>
            <person name="Alam M."/>
            <person name="Yahiya A.S."/>
            <person name="Khan M.S."/>
            <person name="Azam M.S."/>
            <person name="Haque T."/>
            <person name="Lashkar M.Z.H."/>
            <person name="Akhand A.I."/>
            <person name="Morshed G."/>
            <person name="Roy S."/>
            <person name="Uddin K.S."/>
            <person name="Rabeya T."/>
            <person name="Hossain A.S."/>
            <person name="Chowdhury A."/>
            <person name="Snigdha A.R."/>
            <person name="Mortoza M.S."/>
            <person name="Matin S.A."/>
            <person name="Hoque S.M.E."/>
            <person name="Islam M.K."/>
            <person name="Roy D.K."/>
            <person name="Haider R."/>
            <person name="Moosa M.M."/>
            <person name="Elias S.M."/>
            <person name="Hasan A.M."/>
            <person name="Jahan S."/>
            <person name="Shafiuddin M."/>
            <person name="Mahmood N."/>
            <person name="Shommy N.S."/>
        </authorList>
    </citation>
    <scope>NUCLEOTIDE SEQUENCE [LARGE SCALE GENOMIC DNA]</scope>
    <source>
        <strain evidence="11">cv. O-4</strain>
    </source>
</reference>
<gene>
    <name evidence="10" type="ORF">COLO4_07024</name>
</gene>
<dbReference type="GO" id="GO:0005730">
    <property type="term" value="C:nucleolus"/>
    <property type="evidence" value="ECO:0007669"/>
    <property type="project" value="UniProtKB-SubCell"/>
</dbReference>
<feature type="domain" description="AB hydrolase-1" evidence="9">
    <location>
        <begin position="97"/>
        <end position="332"/>
    </location>
</feature>
<dbReference type="InterPro" id="IPR012972">
    <property type="entry name" value="NLE"/>
</dbReference>
<keyword evidence="3 7" id="KW-0853">WD repeat</keyword>
<evidence type="ECO:0000259" key="8">
    <source>
        <dbReference type="Pfam" id="PF08154"/>
    </source>
</evidence>
<dbReference type="EMBL" id="AWUE01013036">
    <property type="protein sequence ID" value="OMP07815.1"/>
    <property type="molecule type" value="Genomic_DNA"/>
</dbReference>
<evidence type="ECO:0000256" key="4">
    <source>
        <dbReference type="ARBA" id="ARBA00022737"/>
    </source>
</evidence>
<dbReference type="Pfam" id="PF12697">
    <property type="entry name" value="Abhydrolase_6"/>
    <property type="match status" value="1"/>
</dbReference>
<dbReference type="InterPro" id="IPR020472">
    <property type="entry name" value="WD40_PAC1"/>
</dbReference>
<dbReference type="STRING" id="93759.A0A1R3KL48"/>
<keyword evidence="10" id="KW-0378">Hydrolase</keyword>
<dbReference type="InterPro" id="IPR000639">
    <property type="entry name" value="Epox_hydrolase-like"/>
</dbReference>
<evidence type="ECO:0000313" key="10">
    <source>
        <dbReference type="EMBL" id="OMP07815.1"/>
    </source>
</evidence>
<feature type="repeat" description="WD" evidence="7">
    <location>
        <begin position="485"/>
        <end position="530"/>
    </location>
</feature>
<dbReference type="InterPro" id="IPR036322">
    <property type="entry name" value="WD40_repeat_dom_sf"/>
</dbReference>
<keyword evidence="2 6" id="KW-0698">rRNA processing</keyword>
<dbReference type="PRINTS" id="PR00111">
    <property type="entry name" value="ABHYDROLASE"/>
</dbReference>
<dbReference type="GO" id="GO:0005654">
    <property type="term" value="C:nucleoplasm"/>
    <property type="evidence" value="ECO:0007669"/>
    <property type="project" value="UniProtKB-SubCell"/>
</dbReference>
<dbReference type="CDD" id="cd00200">
    <property type="entry name" value="WD40"/>
    <property type="match status" value="1"/>
</dbReference>
<comment type="similarity">
    <text evidence="6">Belongs to the WD repeat WDR12/YTM1 family.</text>
</comment>